<dbReference type="SUPFAM" id="SSF55326">
    <property type="entry name" value="PurM N-terminal domain-like"/>
    <property type="match status" value="1"/>
</dbReference>
<dbReference type="CDD" id="cd02194">
    <property type="entry name" value="ThiL"/>
    <property type="match status" value="1"/>
</dbReference>
<evidence type="ECO:0000313" key="3">
    <source>
        <dbReference type="EMBL" id="CAB4873746.1"/>
    </source>
</evidence>
<dbReference type="InterPro" id="IPR006283">
    <property type="entry name" value="ThiL-like"/>
</dbReference>
<evidence type="ECO:0000313" key="5">
    <source>
        <dbReference type="EMBL" id="CAB5050992.1"/>
    </source>
</evidence>
<dbReference type="SUPFAM" id="SSF56042">
    <property type="entry name" value="PurM C-terminal domain-like"/>
    <property type="match status" value="1"/>
</dbReference>
<proteinExistence type="inferred from homology"/>
<dbReference type="InterPro" id="IPR036676">
    <property type="entry name" value="PurM-like_C_sf"/>
</dbReference>
<accession>A0A6J6LKH2</accession>
<dbReference type="InterPro" id="IPR036921">
    <property type="entry name" value="PurM-like_N_sf"/>
</dbReference>
<dbReference type="Gene3D" id="3.90.650.10">
    <property type="entry name" value="PurM-like C-terminal domain"/>
    <property type="match status" value="1"/>
</dbReference>
<evidence type="ECO:0000313" key="4">
    <source>
        <dbReference type="EMBL" id="CAB4914806.1"/>
    </source>
</evidence>
<dbReference type="GO" id="GO:0009030">
    <property type="term" value="F:thiamine-phosphate kinase activity"/>
    <property type="evidence" value="ECO:0007669"/>
    <property type="project" value="InterPro"/>
</dbReference>
<protein>
    <submittedName>
        <fullName evidence="2">Unannotated protein</fullName>
    </submittedName>
</protein>
<sequence length="314" mass="33096">MGLGEFSESDVIVELAKIFATDDPRILLGIGDDAAVIAPSEVNSVITTDMAVEGVHFRKQWSSAFEIGRKITAANLADLLAMGATPSHLVAAISLTGDEPLAWIVELAQGMAHEARRCKAPIVGGDLVKGSVVTISMTAIGYVKNPILRSGAQVGDRLYVSNIPGWSAAGWHLLSHGINPESLASSKQAKRGIQQFCAPEVSYEAARLMRNAHALIDISDGLMTQGAQMASASHVRCEFSAAKIEAIDEFADLAQLADEVNANVWDWVGAGGEDHVFLAAGKDLSGTCIGEVVTGDGIAIIGLEHVPQGFVHFN</sequence>
<dbReference type="Gene3D" id="3.30.1330.10">
    <property type="entry name" value="PurM-like, N-terminal domain"/>
    <property type="match status" value="1"/>
</dbReference>
<reference evidence="2" key="1">
    <citation type="submission" date="2020-05" db="EMBL/GenBank/DDBJ databases">
        <authorList>
            <person name="Chiriac C."/>
            <person name="Salcher M."/>
            <person name="Ghai R."/>
            <person name="Kavagutti S V."/>
        </authorList>
    </citation>
    <scope>NUCLEOTIDE SEQUENCE</scope>
</reference>
<dbReference type="EMBL" id="CAFBQL010000001">
    <property type="protein sequence ID" value="CAB5050992.1"/>
    <property type="molecule type" value="Genomic_DNA"/>
</dbReference>
<evidence type="ECO:0000313" key="2">
    <source>
        <dbReference type="EMBL" id="CAB4661054.1"/>
    </source>
</evidence>
<dbReference type="PIRSF" id="PIRSF005303">
    <property type="entry name" value="Thiam_monoph_kin"/>
    <property type="match status" value="1"/>
</dbReference>
<dbReference type="GO" id="GO:0009228">
    <property type="term" value="P:thiamine biosynthetic process"/>
    <property type="evidence" value="ECO:0007669"/>
    <property type="project" value="InterPro"/>
</dbReference>
<dbReference type="EMBL" id="CAFBMV010000002">
    <property type="protein sequence ID" value="CAB4914806.1"/>
    <property type="molecule type" value="Genomic_DNA"/>
</dbReference>
<dbReference type="PANTHER" id="PTHR30270:SF0">
    <property type="entry name" value="THIAMINE-MONOPHOSPHATE KINASE"/>
    <property type="match status" value="1"/>
</dbReference>
<dbReference type="EMBL" id="CAFBLE010000011">
    <property type="protein sequence ID" value="CAB4873746.1"/>
    <property type="molecule type" value="Genomic_DNA"/>
</dbReference>
<name>A0A6J6LKH2_9ZZZZ</name>
<gene>
    <name evidence="2" type="ORF">UFOPK2289_00517</name>
    <name evidence="3" type="ORF">UFOPK3346_01190</name>
    <name evidence="4" type="ORF">UFOPK3670_00286</name>
    <name evidence="5" type="ORF">UFOPK4308_00046</name>
</gene>
<dbReference type="Pfam" id="PF00586">
    <property type="entry name" value="AIRS"/>
    <property type="match status" value="1"/>
</dbReference>
<feature type="domain" description="PurM-like N-terminal" evidence="1">
    <location>
        <begin position="31"/>
        <end position="143"/>
    </location>
</feature>
<dbReference type="InterPro" id="IPR016188">
    <property type="entry name" value="PurM-like_N"/>
</dbReference>
<evidence type="ECO:0000259" key="1">
    <source>
        <dbReference type="Pfam" id="PF00586"/>
    </source>
</evidence>
<dbReference type="NCBIfam" id="TIGR01379">
    <property type="entry name" value="thiL"/>
    <property type="match status" value="1"/>
</dbReference>
<organism evidence="2">
    <name type="scientific">freshwater metagenome</name>
    <dbReference type="NCBI Taxonomy" id="449393"/>
    <lineage>
        <taxon>unclassified sequences</taxon>
        <taxon>metagenomes</taxon>
        <taxon>ecological metagenomes</taxon>
    </lineage>
</organism>
<dbReference type="EMBL" id="CAEZWT010000009">
    <property type="protein sequence ID" value="CAB4661054.1"/>
    <property type="molecule type" value="Genomic_DNA"/>
</dbReference>
<dbReference type="PANTHER" id="PTHR30270">
    <property type="entry name" value="THIAMINE-MONOPHOSPHATE KINASE"/>
    <property type="match status" value="1"/>
</dbReference>
<dbReference type="HAMAP" id="MF_02128">
    <property type="entry name" value="TMP_kinase"/>
    <property type="match status" value="1"/>
</dbReference>
<dbReference type="AlphaFoldDB" id="A0A6J6LKH2"/>